<dbReference type="Proteomes" id="UP001519460">
    <property type="component" value="Unassembled WGS sequence"/>
</dbReference>
<feature type="transmembrane region" description="Helical" evidence="2">
    <location>
        <begin position="407"/>
        <end position="430"/>
    </location>
</feature>
<gene>
    <name evidence="4" type="ORF">BaRGS_00006168</name>
</gene>
<sequence length="485" mass="53282">MFFLFAAFSIFCHVPEGFEERERGTAWKWCFRREGNSTVAWRLVSHSGAILDLGSCFGQNSSSPLAPTITVDCGGGQSNLWIRGVLREHAGMLECRETLSNGTTQTAECGFNVYSRSDVVKNCGALVHQSNWSADGFCDVEKAFTAKGNYRYRVRWYLETEDFVAYSEPLRRPANYTPIPYNDSLSGKEYFRGKISNSFSLPKYDGNYSLEMTTYPGGGENRTDVLFSVGDTVLAAGDYGVTQLQFPPNEVDRRHDGVEMWCQLDWIIKTNVSVTNSVAYGPDRVAIEHWKTTGQDGARAVVVTCSPTGVNPLSFDMIRWGGRCQGQSGFTCVVSMATLDEGEVEVSCTAVNAANNGHSASMSVRITVAEPDTTTVTKTPTSERPIFSDPINEPVGDDRRAGMMKGVAIGCGVALGVLAAVVAVVLFVLWKRGCFDGDKNKNTSTRPSQHDLNLYEIPEQTPSEEITSRHARAPYTGAIYQNIHT</sequence>
<name>A0ABD0LTZ1_9CAEN</name>
<keyword evidence="2" id="KW-0812">Transmembrane</keyword>
<evidence type="ECO:0000256" key="2">
    <source>
        <dbReference type="SAM" id="Phobius"/>
    </source>
</evidence>
<evidence type="ECO:0008006" key="6">
    <source>
        <dbReference type="Google" id="ProtNLM"/>
    </source>
</evidence>
<keyword evidence="5" id="KW-1185">Reference proteome</keyword>
<evidence type="ECO:0000256" key="3">
    <source>
        <dbReference type="SAM" id="SignalP"/>
    </source>
</evidence>
<evidence type="ECO:0000313" key="5">
    <source>
        <dbReference type="Proteomes" id="UP001519460"/>
    </source>
</evidence>
<keyword evidence="2" id="KW-1133">Transmembrane helix</keyword>
<feature type="signal peptide" evidence="3">
    <location>
        <begin position="1"/>
        <end position="17"/>
    </location>
</feature>
<reference evidence="4 5" key="1">
    <citation type="journal article" date="2023" name="Sci. Data">
        <title>Genome assembly of the Korean intertidal mud-creeper Batillaria attramentaria.</title>
        <authorList>
            <person name="Patra A.K."/>
            <person name="Ho P.T."/>
            <person name="Jun S."/>
            <person name="Lee S.J."/>
            <person name="Kim Y."/>
            <person name="Won Y.J."/>
        </authorList>
    </citation>
    <scope>NUCLEOTIDE SEQUENCE [LARGE SCALE GENOMIC DNA]</scope>
    <source>
        <strain evidence="4">Wonlab-2016</strain>
    </source>
</reference>
<feature type="region of interest" description="Disordered" evidence="1">
    <location>
        <begin position="374"/>
        <end position="394"/>
    </location>
</feature>
<comment type="caution">
    <text evidence="4">The sequence shown here is derived from an EMBL/GenBank/DDBJ whole genome shotgun (WGS) entry which is preliminary data.</text>
</comment>
<protein>
    <recommendedName>
        <fullName evidence="6">Ig-like domain-containing protein</fullName>
    </recommendedName>
</protein>
<feature type="chain" id="PRO_5044748268" description="Ig-like domain-containing protein" evidence="3">
    <location>
        <begin position="18"/>
        <end position="485"/>
    </location>
</feature>
<evidence type="ECO:0000313" key="4">
    <source>
        <dbReference type="EMBL" id="KAK7502593.1"/>
    </source>
</evidence>
<organism evidence="4 5">
    <name type="scientific">Batillaria attramentaria</name>
    <dbReference type="NCBI Taxonomy" id="370345"/>
    <lineage>
        <taxon>Eukaryota</taxon>
        <taxon>Metazoa</taxon>
        <taxon>Spiralia</taxon>
        <taxon>Lophotrochozoa</taxon>
        <taxon>Mollusca</taxon>
        <taxon>Gastropoda</taxon>
        <taxon>Caenogastropoda</taxon>
        <taxon>Sorbeoconcha</taxon>
        <taxon>Cerithioidea</taxon>
        <taxon>Batillariidae</taxon>
        <taxon>Batillaria</taxon>
    </lineage>
</organism>
<keyword evidence="3" id="KW-0732">Signal</keyword>
<proteinExistence type="predicted"/>
<dbReference type="AlphaFoldDB" id="A0ABD0LTZ1"/>
<accession>A0ABD0LTZ1</accession>
<keyword evidence="2" id="KW-0472">Membrane</keyword>
<dbReference type="EMBL" id="JACVVK020000025">
    <property type="protein sequence ID" value="KAK7502593.1"/>
    <property type="molecule type" value="Genomic_DNA"/>
</dbReference>
<evidence type="ECO:0000256" key="1">
    <source>
        <dbReference type="SAM" id="MobiDB-lite"/>
    </source>
</evidence>